<feature type="transmembrane region" description="Helical" evidence="1">
    <location>
        <begin position="56"/>
        <end position="73"/>
    </location>
</feature>
<comment type="caution">
    <text evidence="2">The sequence shown here is derived from an EMBL/GenBank/DDBJ whole genome shotgun (WGS) entry which is preliminary data.</text>
</comment>
<sequence>MEIIIVTISILVITFLAWLINKLLPFKVCPICAGVSGTWFLLLVGILLGWLSLANYYLLIAVLMGGTVVGIAYQGEKRMNVAPENFLKFKTAVIVPGFVLVYFALASIGWLALVIEAAVLVAVMYLYFVQPFLKERPPVRDKEKVAELEDKMKNCC</sequence>
<feature type="transmembrane region" description="Helical" evidence="1">
    <location>
        <begin position="6"/>
        <end position="24"/>
    </location>
</feature>
<dbReference type="AlphaFoldDB" id="A0A1F6BR26"/>
<proteinExistence type="predicted"/>
<keyword evidence="1" id="KW-0812">Transmembrane</keyword>
<feature type="transmembrane region" description="Helical" evidence="1">
    <location>
        <begin position="110"/>
        <end position="128"/>
    </location>
</feature>
<dbReference type="EMBL" id="MFKI01000013">
    <property type="protein sequence ID" value="OGG39376.1"/>
    <property type="molecule type" value="Genomic_DNA"/>
</dbReference>
<protein>
    <submittedName>
        <fullName evidence="2">Uncharacterized protein</fullName>
    </submittedName>
</protein>
<feature type="transmembrane region" description="Helical" evidence="1">
    <location>
        <begin position="85"/>
        <end position="104"/>
    </location>
</feature>
<feature type="transmembrane region" description="Helical" evidence="1">
    <location>
        <begin position="31"/>
        <end position="50"/>
    </location>
</feature>
<keyword evidence="1" id="KW-0472">Membrane</keyword>
<evidence type="ECO:0000256" key="1">
    <source>
        <dbReference type="SAM" id="Phobius"/>
    </source>
</evidence>
<accession>A0A1F6BR26</accession>
<name>A0A1F6BR26_9BACT</name>
<gene>
    <name evidence="2" type="ORF">A2127_00225</name>
</gene>
<evidence type="ECO:0000313" key="2">
    <source>
        <dbReference type="EMBL" id="OGG39376.1"/>
    </source>
</evidence>
<organism evidence="2 3">
    <name type="scientific">Candidatus Jorgensenbacteria bacterium GWC1_48_12</name>
    <dbReference type="NCBI Taxonomy" id="1798469"/>
    <lineage>
        <taxon>Bacteria</taxon>
        <taxon>Candidatus Joergenseniibacteriota</taxon>
    </lineage>
</organism>
<reference evidence="2 3" key="1">
    <citation type="journal article" date="2016" name="Nat. Commun.">
        <title>Thousands of microbial genomes shed light on interconnected biogeochemical processes in an aquifer system.</title>
        <authorList>
            <person name="Anantharaman K."/>
            <person name="Brown C.T."/>
            <person name="Hug L.A."/>
            <person name="Sharon I."/>
            <person name="Castelle C.J."/>
            <person name="Probst A.J."/>
            <person name="Thomas B.C."/>
            <person name="Singh A."/>
            <person name="Wilkins M.J."/>
            <person name="Karaoz U."/>
            <person name="Brodie E.L."/>
            <person name="Williams K.H."/>
            <person name="Hubbard S.S."/>
            <person name="Banfield J.F."/>
        </authorList>
    </citation>
    <scope>NUCLEOTIDE SEQUENCE [LARGE SCALE GENOMIC DNA]</scope>
</reference>
<dbReference type="Proteomes" id="UP000179324">
    <property type="component" value="Unassembled WGS sequence"/>
</dbReference>
<evidence type="ECO:0000313" key="3">
    <source>
        <dbReference type="Proteomes" id="UP000179324"/>
    </source>
</evidence>
<keyword evidence="1" id="KW-1133">Transmembrane helix</keyword>